<comment type="caution">
    <text evidence="2">The sequence shown here is derived from an EMBL/GenBank/DDBJ whole genome shotgun (WGS) entry which is preliminary data.</text>
</comment>
<evidence type="ECO:0000313" key="3">
    <source>
        <dbReference type="Proteomes" id="UP001172159"/>
    </source>
</evidence>
<dbReference type="AlphaFoldDB" id="A0AA40BRW3"/>
<name>A0AA40BRW3_9PEZI</name>
<feature type="signal peptide" evidence="1">
    <location>
        <begin position="1"/>
        <end position="18"/>
    </location>
</feature>
<organism evidence="2 3">
    <name type="scientific">Apiosordaria backusii</name>
    <dbReference type="NCBI Taxonomy" id="314023"/>
    <lineage>
        <taxon>Eukaryota</taxon>
        <taxon>Fungi</taxon>
        <taxon>Dikarya</taxon>
        <taxon>Ascomycota</taxon>
        <taxon>Pezizomycotina</taxon>
        <taxon>Sordariomycetes</taxon>
        <taxon>Sordariomycetidae</taxon>
        <taxon>Sordariales</taxon>
        <taxon>Lasiosphaeriaceae</taxon>
        <taxon>Apiosordaria</taxon>
    </lineage>
</organism>
<protein>
    <submittedName>
        <fullName evidence="2">Uncharacterized protein</fullName>
    </submittedName>
</protein>
<evidence type="ECO:0000313" key="2">
    <source>
        <dbReference type="EMBL" id="KAK0739302.1"/>
    </source>
</evidence>
<keyword evidence="3" id="KW-1185">Reference proteome</keyword>
<dbReference type="Proteomes" id="UP001172159">
    <property type="component" value="Unassembled WGS sequence"/>
</dbReference>
<proteinExistence type="predicted"/>
<evidence type="ECO:0000256" key="1">
    <source>
        <dbReference type="SAM" id="SignalP"/>
    </source>
</evidence>
<accession>A0AA40BRW3</accession>
<dbReference type="EMBL" id="JAUKTV010000004">
    <property type="protein sequence ID" value="KAK0739302.1"/>
    <property type="molecule type" value="Genomic_DNA"/>
</dbReference>
<keyword evidence="1" id="KW-0732">Signal</keyword>
<reference evidence="2" key="1">
    <citation type="submission" date="2023-06" db="EMBL/GenBank/DDBJ databases">
        <title>Genome-scale phylogeny and comparative genomics of the fungal order Sordariales.</title>
        <authorList>
            <consortium name="Lawrence Berkeley National Laboratory"/>
            <person name="Hensen N."/>
            <person name="Bonometti L."/>
            <person name="Westerberg I."/>
            <person name="Brannstrom I.O."/>
            <person name="Guillou S."/>
            <person name="Cros-Aarteil S."/>
            <person name="Calhoun S."/>
            <person name="Haridas S."/>
            <person name="Kuo A."/>
            <person name="Mondo S."/>
            <person name="Pangilinan J."/>
            <person name="Riley R."/>
            <person name="Labutti K."/>
            <person name="Andreopoulos B."/>
            <person name="Lipzen A."/>
            <person name="Chen C."/>
            <person name="Yanf M."/>
            <person name="Daum C."/>
            <person name="Ng V."/>
            <person name="Clum A."/>
            <person name="Steindorff A."/>
            <person name="Ohm R."/>
            <person name="Martin F."/>
            <person name="Silar P."/>
            <person name="Natvig D."/>
            <person name="Lalanne C."/>
            <person name="Gautier V."/>
            <person name="Ament-Velasquez S.L."/>
            <person name="Kruys A."/>
            <person name="Hutchinson M.I."/>
            <person name="Powell A.J."/>
            <person name="Barry K."/>
            <person name="Miller A.N."/>
            <person name="Grigoriev I.V."/>
            <person name="Debuchy R."/>
            <person name="Gladieux P."/>
            <person name="Thoren M.H."/>
            <person name="Johannesson H."/>
        </authorList>
    </citation>
    <scope>NUCLEOTIDE SEQUENCE</scope>
    <source>
        <strain evidence="2">CBS 540.89</strain>
    </source>
</reference>
<feature type="chain" id="PRO_5041202149" evidence="1">
    <location>
        <begin position="19"/>
        <end position="320"/>
    </location>
</feature>
<sequence>MLALTVLFLPCLIGLALGGQVDPLNQAHAMAPGYVLDTLKSGVDCYEVLNQFKATDTGFHDLEIEGDVGITFTYKSCRGKLTTNLHKGQITAISMADTLSKAASFIFYKGNIDGGLWDTFLVDRFEDLEIEVYFEFIKDAKANVLNQESTPGNSVDPNETCFNLTGFPPLVQADCHTAFNTWASGMMDIYPNPENITYTPNFLLYIGSGSWACEFVIYNNGQDSIRVSLTDITNQVQKHIFDPCISNGWYGGWRQNNTGVALDLNSSGLMAWFMPPELLDAFLWTCNLWMTPLKGSTPNAAPATLIHLGDHGNISMARVG</sequence>
<gene>
    <name evidence="2" type="ORF">B0T21DRAFT_346626</name>
</gene>